<reference evidence="1 2" key="1">
    <citation type="submission" date="2023-07" db="EMBL/GenBank/DDBJ databases">
        <title>Sequencing the genomes of 1000 actinobacteria strains.</title>
        <authorList>
            <person name="Klenk H.-P."/>
        </authorList>
    </citation>
    <scope>NUCLEOTIDE SEQUENCE [LARGE SCALE GENOMIC DNA]</scope>
    <source>
        <strain evidence="1 2">DSM 44109</strain>
    </source>
</reference>
<organism evidence="1 2">
    <name type="scientific">Streptosporangium brasiliense</name>
    <dbReference type="NCBI Taxonomy" id="47480"/>
    <lineage>
        <taxon>Bacteria</taxon>
        <taxon>Bacillati</taxon>
        <taxon>Actinomycetota</taxon>
        <taxon>Actinomycetes</taxon>
        <taxon>Streptosporangiales</taxon>
        <taxon>Streptosporangiaceae</taxon>
        <taxon>Streptosporangium</taxon>
    </lineage>
</organism>
<evidence type="ECO:0000313" key="2">
    <source>
        <dbReference type="Proteomes" id="UP001230426"/>
    </source>
</evidence>
<protein>
    <recommendedName>
        <fullName evidence="3">DUF4376 domain-containing protein</fullName>
    </recommendedName>
</protein>
<dbReference type="Proteomes" id="UP001230426">
    <property type="component" value="Unassembled WGS sequence"/>
</dbReference>
<sequence>MEQTTVDQQISEAEQRAALAQTRADWEKFDGIRQRVNAMDIMVDALRGKTADGPWLITAGAIRVKDLEKLVTLAEIALRVHREIQSCADQQIPLEGRESELAFDLWNRVNTLNAQQSE</sequence>
<comment type="caution">
    <text evidence="1">The sequence shown here is derived from an EMBL/GenBank/DDBJ whole genome shotgun (WGS) entry which is preliminary data.</text>
</comment>
<name>A0ABT9RQ29_9ACTN</name>
<gene>
    <name evidence="1" type="ORF">J2S55_009733</name>
</gene>
<dbReference type="EMBL" id="JAUSRB010000004">
    <property type="protein sequence ID" value="MDP9870395.1"/>
    <property type="molecule type" value="Genomic_DNA"/>
</dbReference>
<keyword evidence="2" id="KW-1185">Reference proteome</keyword>
<dbReference type="RefSeq" id="WP_306876294.1">
    <property type="nucleotide sequence ID" value="NZ_JAUSRB010000004.1"/>
</dbReference>
<evidence type="ECO:0000313" key="1">
    <source>
        <dbReference type="EMBL" id="MDP9870395.1"/>
    </source>
</evidence>
<proteinExistence type="predicted"/>
<evidence type="ECO:0008006" key="3">
    <source>
        <dbReference type="Google" id="ProtNLM"/>
    </source>
</evidence>
<accession>A0ABT9RQ29</accession>